<dbReference type="InterPro" id="IPR036259">
    <property type="entry name" value="MFS_trans_sf"/>
</dbReference>
<evidence type="ECO:0000256" key="4">
    <source>
        <dbReference type="SAM" id="Phobius"/>
    </source>
</evidence>
<dbReference type="Gene3D" id="1.20.1250.20">
    <property type="entry name" value="MFS general substrate transporter like domains"/>
    <property type="match status" value="1"/>
</dbReference>
<proteinExistence type="predicted"/>
<dbReference type="Pfam" id="PF06779">
    <property type="entry name" value="MFS_4"/>
    <property type="match status" value="1"/>
</dbReference>
<dbReference type="SUPFAM" id="SSF103473">
    <property type="entry name" value="MFS general substrate transporter"/>
    <property type="match status" value="1"/>
</dbReference>
<feature type="transmembrane region" description="Helical" evidence="4">
    <location>
        <begin position="310"/>
        <end position="333"/>
    </location>
</feature>
<evidence type="ECO:0000256" key="2">
    <source>
        <dbReference type="ARBA" id="ARBA00022989"/>
    </source>
</evidence>
<feature type="transmembrane region" description="Helical" evidence="4">
    <location>
        <begin position="21"/>
        <end position="44"/>
    </location>
</feature>
<feature type="transmembrane region" description="Helical" evidence="4">
    <location>
        <begin position="222"/>
        <end position="247"/>
    </location>
</feature>
<feature type="domain" description="Major facilitator superfamily (MFS) profile" evidence="5">
    <location>
        <begin position="23"/>
        <end position="400"/>
    </location>
</feature>
<feature type="transmembrane region" description="Helical" evidence="4">
    <location>
        <begin position="148"/>
        <end position="170"/>
    </location>
</feature>
<feature type="transmembrane region" description="Helical" evidence="4">
    <location>
        <begin position="374"/>
        <end position="394"/>
    </location>
</feature>
<evidence type="ECO:0000256" key="1">
    <source>
        <dbReference type="ARBA" id="ARBA00022692"/>
    </source>
</evidence>
<dbReference type="InterPro" id="IPR020846">
    <property type="entry name" value="MFS_dom"/>
</dbReference>
<keyword evidence="1 4" id="KW-0812">Transmembrane</keyword>
<feature type="transmembrane region" description="Helical" evidence="4">
    <location>
        <begin position="345"/>
        <end position="368"/>
    </location>
</feature>
<feature type="transmembrane region" description="Helical" evidence="4">
    <location>
        <begin position="89"/>
        <end position="112"/>
    </location>
</feature>
<organism evidence="6 7">
    <name type="scientific">Bradyrhizobium iriomotense</name>
    <dbReference type="NCBI Taxonomy" id="441950"/>
    <lineage>
        <taxon>Bacteria</taxon>
        <taxon>Pseudomonadati</taxon>
        <taxon>Pseudomonadota</taxon>
        <taxon>Alphaproteobacteria</taxon>
        <taxon>Hyphomicrobiales</taxon>
        <taxon>Nitrobacteraceae</taxon>
        <taxon>Bradyrhizobium</taxon>
    </lineage>
</organism>
<name>A0ABQ6B8U6_9BRAD</name>
<dbReference type="PROSITE" id="PS50850">
    <property type="entry name" value="MFS"/>
    <property type="match status" value="1"/>
</dbReference>
<dbReference type="PANTHER" id="PTHR23537">
    <property type="match status" value="1"/>
</dbReference>
<dbReference type="EMBL" id="BSOW01000031">
    <property type="protein sequence ID" value="GLR90198.1"/>
    <property type="molecule type" value="Genomic_DNA"/>
</dbReference>
<keyword evidence="2 4" id="KW-1133">Transmembrane helix</keyword>
<feature type="transmembrane region" description="Helical" evidence="4">
    <location>
        <begin position="182"/>
        <end position="201"/>
    </location>
</feature>
<feature type="transmembrane region" description="Helical" evidence="4">
    <location>
        <begin position="56"/>
        <end position="77"/>
    </location>
</feature>
<dbReference type="PANTHER" id="PTHR23537:SF1">
    <property type="entry name" value="SUGAR TRANSPORTER"/>
    <property type="match status" value="1"/>
</dbReference>
<protein>
    <submittedName>
        <fullName evidence="6">MFS transporter</fullName>
    </submittedName>
</protein>
<feature type="transmembrane region" description="Helical" evidence="4">
    <location>
        <begin position="286"/>
        <end position="304"/>
    </location>
</feature>
<dbReference type="Proteomes" id="UP001156905">
    <property type="component" value="Unassembled WGS sequence"/>
</dbReference>
<dbReference type="RefSeq" id="WP_284272915.1">
    <property type="nucleotide sequence ID" value="NZ_BSOW01000031.1"/>
</dbReference>
<feature type="transmembrane region" description="Helical" evidence="4">
    <location>
        <begin position="253"/>
        <end position="274"/>
    </location>
</feature>
<evidence type="ECO:0000259" key="5">
    <source>
        <dbReference type="PROSITE" id="PS50850"/>
    </source>
</evidence>
<comment type="caution">
    <text evidence="6">The sequence shown here is derived from an EMBL/GenBank/DDBJ whole genome shotgun (WGS) entry which is preliminary data.</text>
</comment>
<keyword evidence="7" id="KW-1185">Reference proteome</keyword>
<accession>A0ABQ6B8U6</accession>
<keyword evidence="3 4" id="KW-0472">Membrane</keyword>
<evidence type="ECO:0000313" key="6">
    <source>
        <dbReference type="EMBL" id="GLR90198.1"/>
    </source>
</evidence>
<feature type="transmembrane region" description="Helical" evidence="4">
    <location>
        <begin position="118"/>
        <end position="136"/>
    </location>
</feature>
<evidence type="ECO:0000313" key="7">
    <source>
        <dbReference type="Proteomes" id="UP001156905"/>
    </source>
</evidence>
<gene>
    <name evidence="6" type="ORF">GCM10007857_69120</name>
</gene>
<evidence type="ECO:0000256" key="3">
    <source>
        <dbReference type="ARBA" id="ARBA00023136"/>
    </source>
</evidence>
<sequence length="402" mass="41719">MHAQDYLAQDRRPPLDAHPARLILILSLAATVGLGIGRFAYALVLPDMRDSLNWSYSAAGFMNTINAVGYLAGALMASRLIKRVGWSAAIRGGTLACLAALTVCALTGNFIALSLARLVLGLGAAAGFVAGGALAATIAQSHPERANFLLSLFYAGPGIGILASGLIAPFTLQHFGPGSWWIVWWALTLLSAAMTIPLFLIRIESKARFSEAGHGSFAILPILIYLAGYFLFGAGYIAYMTFMIAYVRDAGGGAAAQAAFWSLIGVSAFVTPWVWRGVLALDRGGLATAIILGTNALGASLPMLGHSTAWLAISAIVFGVAFFAVVGSTTAFVRFNYPHEVWPTAIAAMTISFGVGQTLGPIVVGAITDALGSLSYALNVSAALLALGALAALCQRKVGPAA</sequence>
<dbReference type="InterPro" id="IPR010645">
    <property type="entry name" value="MFS_4"/>
</dbReference>
<dbReference type="CDD" id="cd06180">
    <property type="entry name" value="MFS_YjiJ"/>
    <property type="match status" value="1"/>
</dbReference>
<reference evidence="7" key="1">
    <citation type="journal article" date="2019" name="Int. J. Syst. Evol. Microbiol.">
        <title>The Global Catalogue of Microorganisms (GCM) 10K type strain sequencing project: providing services to taxonomists for standard genome sequencing and annotation.</title>
        <authorList>
            <consortium name="The Broad Institute Genomics Platform"/>
            <consortium name="The Broad Institute Genome Sequencing Center for Infectious Disease"/>
            <person name="Wu L."/>
            <person name="Ma J."/>
        </authorList>
    </citation>
    <scope>NUCLEOTIDE SEQUENCE [LARGE SCALE GENOMIC DNA]</scope>
    <source>
        <strain evidence="7">NBRC 102520</strain>
    </source>
</reference>